<evidence type="ECO:0000259" key="4">
    <source>
        <dbReference type="Pfam" id="PF04828"/>
    </source>
</evidence>
<comment type="caution">
    <text evidence="5">The sequence shown here is derived from an EMBL/GenBank/DDBJ whole genome shotgun (WGS) entry which is preliminary data.</text>
</comment>
<reference evidence="5 6" key="1">
    <citation type="journal article" date="2012" name="J. Bacteriol.">
        <title>Genome sequence of Rhizobium grahamii CCGE502, a broad-host-range symbiont with low nodulation competitiveness in Phaseolus vulgaris.</title>
        <authorList>
            <person name="Althabegoiti M.J."/>
            <person name="Lozano L."/>
            <person name="Torres-Tejerizo G."/>
            <person name="Ormeno-Orrillo E."/>
            <person name="Rogel M.A."/>
            <person name="Gonzalez V."/>
            <person name="Martinez-Romero E."/>
        </authorList>
    </citation>
    <scope>NUCLEOTIDE SEQUENCE [LARGE SCALE GENOMIC DNA]</scope>
    <source>
        <strain evidence="5 6">CCGE 502</strain>
    </source>
</reference>
<gene>
    <name evidence="5" type="ORF">RGCCGE502_16640</name>
</gene>
<dbReference type="InterPro" id="IPR011057">
    <property type="entry name" value="Mss4-like_sf"/>
</dbReference>
<organism evidence="5 6">
    <name type="scientific">Rhizobium grahamii CCGE 502</name>
    <dbReference type="NCBI Taxonomy" id="990285"/>
    <lineage>
        <taxon>Bacteria</taxon>
        <taxon>Pseudomonadati</taxon>
        <taxon>Pseudomonadota</taxon>
        <taxon>Alphaproteobacteria</taxon>
        <taxon>Hyphomicrobiales</taxon>
        <taxon>Rhizobiaceae</taxon>
        <taxon>Rhizobium/Agrobacterium group</taxon>
        <taxon>Rhizobium</taxon>
    </lineage>
</organism>
<dbReference type="HOGENOM" id="CLU_2481123_0_0_5"/>
<dbReference type="Gene3D" id="2.170.150.70">
    <property type="match status" value="1"/>
</dbReference>
<sequence>MFFDTELTEKIGSSTTYKKAKDSGKSLEFHFCPTCGSAVFWKPYFRPGLTAVALGCFDSTLGLKPSQTVYDEYRHAWVAVTVDELSK</sequence>
<keyword evidence="2" id="KW-0479">Metal-binding</keyword>
<dbReference type="Pfam" id="PF04828">
    <property type="entry name" value="GFA"/>
    <property type="match status" value="1"/>
</dbReference>
<dbReference type="STRING" id="990285.RGCCGE502_16640"/>
<feature type="domain" description="CENP-V/GFA" evidence="4">
    <location>
        <begin position="4"/>
        <end position="70"/>
    </location>
</feature>
<dbReference type="eggNOG" id="COG3791">
    <property type="taxonomic scope" value="Bacteria"/>
</dbReference>
<name>S3HGN5_9HYPH</name>
<dbReference type="EMBL" id="AEYE02000016">
    <property type="protein sequence ID" value="EPE97210.1"/>
    <property type="molecule type" value="Genomic_DNA"/>
</dbReference>
<dbReference type="GO" id="GO:0016846">
    <property type="term" value="F:carbon-sulfur lyase activity"/>
    <property type="evidence" value="ECO:0007669"/>
    <property type="project" value="InterPro"/>
</dbReference>
<keyword evidence="6" id="KW-1185">Reference proteome</keyword>
<dbReference type="AlphaFoldDB" id="S3HGN5"/>
<accession>S3HGN5</accession>
<dbReference type="InterPro" id="IPR006913">
    <property type="entry name" value="CENP-V/GFA"/>
</dbReference>
<dbReference type="GO" id="GO:0046872">
    <property type="term" value="F:metal ion binding"/>
    <property type="evidence" value="ECO:0007669"/>
    <property type="project" value="UniProtKB-KW"/>
</dbReference>
<evidence type="ECO:0000256" key="2">
    <source>
        <dbReference type="ARBA" id="ARBA00022723"/>
    </source>
</evidence>
<comment type="similarity">
    <text evidence="1">Belongs to the Gfa family.</text>
</comment>
<protein>
    <submittedName>
        <fullName evidence="5">Glutathione-dependent formaldehyde-activating protein</fullName>
    </submittedName>
</protein>
<evidence type="ECO:0000313" key="6">
    <source>
        <dbReference type="Proteomes" id="UP000014411"/>
    </source>
</evidence>
<dbReference type="Proteomes" id="UP000014411">
    <property type="component" value="Unassembled WGS sequence"/>
</dbReference>
<dbReference type="SUPFAM" id="SSF51316">
    <property type="entry name" value="Mss4-like"/>
    <property type="match status" value="1"/>
</dbReference>
<proteinExistence type="inferred from homology"/>
<keyword evidence="3" id="KW-0862">Zinc</keyword>
<evidence type="ECO:0000313" key="5">
    <source>
        <dbReference type="EMBL" id="EPE97210.1"/>
    </source>
</evidence>
<evidence type="ECO:0000256" key="1">
    <source>
        <dbReference type="ARBA" id="ARBA00005495"/>
    </source>
</evidence>
<evidence type="ECO:0000256" key="3">
    <source>
        <dbReference type="ARBA" id="ARBA00022833"/>
    </source>
</evidence>